<dbReference type="GO" id="GO:0005829">
    <property type="term" value="C:cytosol"/>
    <property type="evidence" value="ECO:0007669"/>
    <property type="project" value="TreeGrafter"/>
</dbReference>
<dbReference type="Proteomes" id="UP000536711">
    <property type="component" value="Unassembled WGS sequence"/>
</dbReference>
<dbReference type="InterPro" id="IPR049734">
    <property type="entry name" value="NudC-like_C"/>
</dbReference>
<evidence type="ECO:0000256" key="9">
    <source>
        <dbReference type="ARBA" id="ARBA00023679"/>
    </source>
</evidence>
<dbReference type="SUPFAM" id="SSF55811">
    <property type="entry name" value="Nudix"/>
    <property type="match status" value="1"/>
</dbReference>
<proteinExistence type="inferred from homology"/>
<dbReference type="GO" id="GO:0035529">
    <property type="term" value="F:NADH pyrophosphatase activity"/>
    <property type="evidence" value="ECO:0007669"/>
    <property type="project" value="TreeGrafter"/>
</dbReference>
<dbReference type="OrthoDB" id="10249612at2759"/>
<evidence type="ECO:0000256" key="6">
    <source>
        <dbReference type="ARBA" id="ARBA00022801"/>
    </source>
</evidence>
<dbReference type="PANTHER" id="PTHR42904">
    <property type="entry name" value="NUDIX HYDROLASE, NUDC SUBFAMILY"/>
    <property type="match status" value="1"/>
</dbReference>
<comment type="catalytic activity">
    <reaction evidence="9">
        <text>a 5'-end NAD(+)-phospho-ribonucleoside in mRNA + H2O = a 5'-end phospho-adenosine-phospho-ribonucleoside in mRNA + beta-nicotinamide D-ribonucleotide + 2 H(+)</text>
        <dbReference type="Rhea" id="RHEA:60876"/>
        <dbReference type="Rhea" id="RHEA-COMP:15698"/>
        <dbReference type="Rhea" id="RHEA-COMP:15719"/>
        <dbReference type="ChEBI" id="CHEBI:14649"/>
        <dbReference type="ChEBI" id="CHEBI:15377"/>
        <dbReference type="ChEBI" id="CHEBI:15378"/>
        <dbReference type="ChEBI" id="CHEBI:144029"/>
        <dbReference type="ChEBI" id="CHEBI:144051"/>
    </reaction>
    <physiologicalReaction direction="left-to-right" evidence="9">
        <dbReference type="Rhea" id="RHEA:60877"/>
    </physiologicalReaction>
</comment>
<dbReference type="Pfam" id="PF09296">
    <property type="entry name" value="NUDIX-like"/>
    <property type="match status" value="1"/>
</dbReference>
<dbReference type="PANTHER" id="PTHR42904:SF6">
    <property type="entry name" value="NAD-CAPPED RNA HYDROLASE NUDT12"/>
    <property type="match status" value="1"/>
</dbReference>
<dbReference type="Gene3D" id="3.90.79.20">
    <property type="match status" value="1"/>
</dbReference>
<dbReference type="GO" id="GO:0006742">
    <property type="term" value="P:NADP+ catabolic process"/>
    <property type="evidence" value="ECO:0007669"/>
    <property type="project" value="TreeGrafter"/>
</dbReference>
<evidence type="ECO:0000313" key="12">
    <source>
        <dbReference type="Proteomes" id="UP000536711"/>
    </source>
</evidence>
<keyword evidence="7" id="KW-0460">Magnesium</keyword>
<dbReference type="EMBL" id="JAADJF010000128">
    <property type="protein sequence ID" value="KAF4437532.1"/>
    <property type="molecule type" value="Genomic_DNA"/>
</dbReference>
<evidence type="ECO:0000256" key="4">
    <source>
        <dbReference type="ARBA" id="ARBA00012381"/>
    </source>
</evidence>
<dbReference type="Pfam" id="PF00293">
    <property type="entry name" value="NUDIX"/>
    <property type="match status" value="1"/>
</dbReference>
<evidence type="ECO:0000256" key="8">
    <source>
        <dbReference type="ARBA" id="ARBA00023027"/>
    </source>
</evidence>
<dbReference type="CDD" id="cd03429">
    <property type="entry name" value="NUDIX_NADH_pyrophosphatase_Nudt13"/>
    <property type="match status" value="1"/>
</dbReference>
<comment type="similarity">
    <text evidence="3">Belongs to the Nudix hydrolase family. NudC subfamily.</text>
</comment>
<keyword evidence="5" id="KW-0479">Metal-binding</keyword>
<dbReference type="GO" id="GO:0046872">
    <property type="term" value="F:metal ion binding"/>
    <property type="evidence" value="ECO:0007669"/>
    <property type="project" value="UniProtKB-KW"/>
</dbReference>
<dbReference type="GO" id="GO:0019677">
    <property type="term" value="P:NAD+ catabolic process"/>
    <property type="evidence" value="ECO:0007669"/>
    <property type="project" value="TreeGrafter"/>
</dbReference>
<keyword evidence="12" id="KW-1185">Reference proteome</keyword>
<comment type="cofactor">
    <cofactor evidence="2">
        <name>Zn(2+)</name>
        <dbReference type="ChEBI" id="CHEBI:29105"/>
    </cofactor>
</comment>
<feature type="domain" description="Nudix hydrolase" evidence="10">
    <location>
        <begin position="254"/>
        <end position="382"/>
    </location>
</feature>
<dbReference type="InterPro" id="IPR000086">
    <property type="entry name" value="NUDIX_hydrolase_dom"/>
</dbReference>
<organism evidence="11 12">
    <name type="scientific">Fusarium acutatum</name>
    <dbReference type="NCBI Taxonomy" id="78861"/>
    <lineage>
        <taxon>Eukaryota</taxon>
        <taxon>Fungi</taxon>
        <taxon>Dikarya</taxon>
        <taxon>Ascomycota</taxon>
        <taxon>Pezizomycotina</taxon>
        <taxon>Sordariomycetes</taxon>
        <taxon>Hypocreomycetidae</taxon>
        <taxon>Hypocreales</taxon>
        <taxon>Nectriaceae</taxon>
        <taxon>Fusarium</taxon>
        <taxon>Fusarium fujikuroi species complex</taxon>
    </lineage>
</organism>
<comment type="caution">
    <text evidence="11">The sequence shown here is derived from an EMBL/GenBank/DDBJ whole genome shotgun (WGS) entry which is preliminary data.</text>
</comment>
<evidence type="ECO:0000256" key="2">
    <source>
        <dbReference type="ARBA" id="ARBA00001947"/>
    </source>
</evidence>
<dbReference type="AlphaFoldDB" id="A0A8H4JTV4"/>
<evidence type="ECO:0000256" key="5">
    <source>
        <dbReference type="ARBA" id="ARBA00022723"/>
    </source>
</evidence>
<dbReference type="PROSITE" id="PS51462">
    <property type="entry name" value="NUDIX"/>
    <property type="match status" value="1"/>
</dbReference>
<sequence length="922" mass="101750">MSTTTSGPGLPEIAALQTDDSMLTRRFGKEVVNYYAGGRINRYSFLRADTGFLRQAFNSPTARYLALHDLNPLVVDKKTPAYLTFKDVEPLIGPDHFTLTEDEAIQSFNSAEIRPLVVFIGMLEEGNEKDSIPSSDHGDIQGHPYFAIDITPKGNHAEKATQFLEEQEKKGLSLDKNPRAMNQSPEAAALYAQARSIIDWNTRSPFCAGCGLPNLSVHAGYKRVCPPADKKGGASNEPRGDCPTRHGVSNICFPRTDPTMIAAVVSADGTKILLGRQKRWPPHWYSTLAGFLEPGESIEESVRREVWEESGVRVGRVVIHSSQPWPYPSSLMIGAIAQALPGDGEKISLNDKELEVAKWFSMDEARQALKNGTSSLGEPAPEGYKEGDLRLPPPQAIANRLITAVVEGYLTIVVGDIFYLFLFISSFICSALCDLDMPDAAHQPLSARTAQRIHEQVTRLPKDYRGHKVVEATDYATWESQELIANPLKEFYNTNRTTKSGNFYMFPATTAVAIAATLNLKHVVINSNGNTKYTASAISESAVWAYLGIAIDVWSQTGESHFFVKKSDEDSKSPTVGKITRGKFAVPTNIPGATITPLMLLTMARFNGWIKSAPSAPCLKKGTVDAPQVIHRRQASSEGKKTLEKLGNRKFKQKDPALIREVKAWLSEARHPQVAKSWLPIIKDADTDLSVYKFMGNTGATIAPLVSDEVDYIQVAQQVNEPESTAAVKKLVELSDKAREIQNSLQNYMQEATLSLMELRTTLLEKPGCQSFQQSFGPPWNQCLLNQEADGTNNIIVGALQRLFDTIAYVVPLTHCTYGAFLDMASKMDIAVMSSLDLDLARAEDRHQKRLNINDDLSYRNEIMTNVAEAIGRLERGSASQERLLRSKLCSILDAADALILNENLPRDISIVISTNTNDEQV</sequence>
<evidence type="ECO:0000256" key="7">
    <source>
        <dbReference type="ARBA" id="ARBA00022842"/>
    </source>
</evidence>
<dbReference type="InterPro" id="IPR050241">
    <property type="entry name" value="NAD-cap_RNA_hydrolase_NudC"/>
</dbReference>
<gene>
    <name evidence="11" type="ORF">FACUT_5622</name>
</gene>
<accession>A0A8H4JTV4</accession>
<name>A0A8H4JTV4_9HYPO</name>
<dbReference type="GO" id="GO:0005777">
    <property type="term" value="C:peroxisome"/>
    <property type="evidence" value="ECO:0007669"/>
    <property type="project" value="TreeGrafter"/>
</dbReference>
<comment type="cofactor">
    <cofactor evidence="1">
        <name>Mg(2+)</name>
        <dbReference type="ChEBI" id="CHEBI:18420"/>
    </cofactor>
</comment>
<evidence type="ECO:0000259" key="10">
    <source>
        <dbReference type="PROSITE" id="PS51462"/>
    </source>
</evidence>
<dbReference type="EC" id="3.6.1.22" evidence="4"/>
<dbReference type="InterPro" id="IPR015797">
    <property type="entry name" value="NUDIX_hydrolase-like_dom_sf"/>
</dbReference>
<evidence type="ECO:0000256" key="1">
    <source>
        <dbReference type="ARBA" id="ARBA00001946"/>
    </source>
</evidence>
<protein>
    <recommendedName>
        <fullName evidence="4">NAD(+) diphosphatase</fullName>
        <ecNumber evidence="4">3.6.1.22</ecNumber>
    </recommendedName>
</protein>
<dbReference type="FunFam" id="3.90.79.10:FF:000042">
    <property type="entry name" value="Probable NADH pyrophosphatase"/>
    <property type="match status" value="1"/>
</dbReference>
<keyword evidence="6 11" id="KW-0378">Hydrolase</keyword>
<keyword evidence="8" id="KW-0520">NAD</keyword>
<reference evidence="11 12" key="1">
    <citation type="submission" date="2020-01" db="EMBL/GenBank/DDBJ databases">
        <title>Identification and distribution of gene clusters putatively required for synthesis of sphingolipid metabolism inhibitors in phylogenetically diverse species of the filamentous fungus Fusarium.</title>
        <authorList>
            <person name="Kim H.-S."/>
            <person name="Busman M."/>
            <person name="Brown D.W."/>
            <person name="Divon H."/>
            <person name="Uhlig S."/>
            <person name="Proctor R.H."/>
        </authorList>
    </citation>
    <scope>NUCLEOTIDE SEQUENCE [LARGE SCALE GENOMIC DNA]</scope>
    <source>
        <strain evidence="11 12">NRRL 13308</strain>
    </source>
</reference>
<dbReference type="InterPro" id="IPR015375">
    <property type="entry name" value="NADH_PPase-like_N"/>
</dbReference>
<evidence type="ECO:0000256" key="3">
    <source>
        <dbReference type="ARBA" id="ARBA00009595"/>
    </source>
</evidence>
<dbReference type="Gene3D" id="3.90.79.10">
    <property type="entry name" value="Nucleoside Triphosphate Pyrophosphohydrolase"/>
    <property type="match status" value="1"/>
</dbReference>
<evidence type="ECO:0000313" key="11">
    <source>
        <dbReference type="EMBL" id="KAF4437532.1"/>
    </source>
</evidence>